<keyword evidence="8" id="KW-1185">Reference proteome</keyword>
<dbReference type="Gene3D" id="3.10.450.240">
    <property type="match status" value="1"/>
</dbReference>
<dbReference type="InterPro" id="IPR016985">
    <property type="entry name" value="UCP031890_Tim44-rel"/>
</dbReference>
<name>A0ABW4NGK5_9SPHN</name>
<dbReference type="InterPro" id="IPR007379">
    <property type="entry name" value="Tim44-like_dom"/>
</dbReference>
<comment type="caution">
    <text evidence="7">The sequence shown here is derived from an EMBL/GenBank/DDBJ whole genome shotgun (WGS) entry which is preliminary data.</text>
</comment>
<evidence type="ECO:0000313" key="8">
    <source>
        <dbReference type="Proteomes" id="UP001597283"/>
    </source>
</evidence>
<keyword evidence="4 5" id="KW-0472">Membrane</keyword>
<dbReference type="PIRSF" id="PIRSF031890">
    <property type="entry name" value="UCP031890_transporter_Tim44"/>
    <property type="match status" value="1"/>
</dbReference>
<dbReference type="PANTHER" id="PTHR10721">
    <property type="entry name" value="MITOCHONDRIAL IMPORT INNER MEMBRANE TRANSLOCASE SUBUNIT TIM44"/>
    <property type="match status" value="1"/>
</dbReference>
<dbReference type="SUPFAM" id="SSF54427">
    <property type="entry name" value="NTF2-like"/>
    <property type="match status" value="1"/>
</dbReference>
<organism evidence="7 8">
    <name type="scientific">Sphingomonas floccifaciens</name>
    <dbReference type="NCBI Taxonomy" id="1844115"/>
    <lineage>
        <taxon>Bacteria</taxon>
        <taxon>Pseudomonadati</taxon>
        <taxon>Pseudomonadota</taxon>
        <taxon>Alphaproteobacteria</taxon>
        <taxon>Sphingomonadales</taxon>
        <taxon>Sphingomonadaceae</taxon>
        <taxon>Sphingomonas</taxon>
    </lineage>
</organism>
<dbReference type="InterPro" id="IPR039544">
    <property type="entry name" value="Tim44-like"/>
</dbReference>
<evidence type="ECO:0000313" key="7">
    <source>
        <dbReference type="EMBL" id="MFD1788440.1"/>
    </source>
</evidence>
<dbReference type="Pfam" id="PF04280">
    <property type="entry name" value="Tim44"/>
    <property type="match status" value="1"/>
</dbReference>
<accession>A0ABW4NGK5</accession>
<evidence type="ECO:0000256" key="5">
    <source>
        <dbReference type="SAM" id="Phobius"/>
    </source>
</evidence>
<dbReference type="NCBIfam" id="NF033779">
    <property type="entry name" value="Tim44_TimA_adap"/>
    <property type="match status" value="1"/>
</dbReference>
<evidence type="ECO:0000256" key="4">
    <source>
        <dbReference type="ARBA" id="ARBA00023136"/>
    </source>
</evidence>
<feature type="domain" description="Tim44-like" evidence="6">
    <location>
        <begin position="84"/>
        <end position="230"/>
    </location>
</feature>
<dbReference type="SMART" id="SM00978">
    <property type="entry name" value="Tim44"/>
    <property type="match status" value="1"/>
</dbReference>
<evidence type="ECO:0000256" key="2">
    <source>
        <dbReference type="ARBA" id="ARBA00009597"/>
    </source>
</evidence>
<reference evidence="8" key="1">
    <citation type="journal article" date="2019" name="Int. J. Syst. Evol. Microbiol.">
        <title>The Global Catalogue of Microorganisms (GCM) 10K type strain sequencing project: providing services to taxonomists for standard genome sequencing and annotation.</title>
        <authorList>
            <consortium name="The Broad Institute Genomics Platform"/>
            <consortium name="The Broad Institute Genome Sequencing Center for Infectious Disease"/>
            <person name="Wu L."/>
            <person name="Ma J."/>
        </authorList>
    </citation>
    <scope>NUCLEOTIDE SEQUENCE [LARGE SCALE GENOMIC DNA]</scope>
    <source>
        <strain evidence="8">Q85</strain>
    </source>
</reference>
<comment type="similarity">
    <text evidence="2">Belongs to the Tim44 family.</text>
</comment>
<dbReference type="EMBL" id="JBHUFC010000003">
    <property type="protein sequence ID" value="MFD1788440.1"/>
    <property type="molecule type" value="Genomic_DNA"/>
</dbReference>
<dbReference type="PANTHER" id="PTHR10721:SF1">
    <property type="entry name" value="MITOCHONDRIAL IMPORT INNER MEMBRANE TRANSLOCASE SUBUNIT TIM44"/>
    <property type="match status" value="1"/>
</dbReference>
<proteinExistence type="inferred from homology"/>
<keyword evidence="5" id="KW-0812">Transmembrane</keyword>
<keyword evidence="3" id="KW-0809">Transit peptide</keyword>
<evidence type="ECO:0000256" key="1">
    <source>
        <dbReference type="ARBA" id="ARBA00004370"/>
    </source>
</evidence>
<feature type="transmembrane region" description="Helical" evidence="5">
    <location>
        <begin position="16"/>
        <end position="35"/>
    </location>
</feature>
<evidence type="ECO:0000259" key="6">
    <source>
        <dbReference type="SMART" id="SM00978"/>
    </source>
</evidence>
<gene>
    <name evidence="7" type="ORF">ACFSC3_12735</name>
</gene>
<dbReference type="Proteomes" id="UP001597283">
    <property type="component" value="Unassembled WGS sequence"/>
</dbReference>
<keyword evidence="5" id="KW-1133">Transmembrane helix</keyword>
<comment type="subcellular location">
    <subcellularLocation>
        <location evidence="1">Membrane</location>
    </subcellularLocation>
</comment>
<dbReference type="InterPro" id="IPR032710">
    <property type="entry name" value="NTF2-like_dom_sf"/>
</dbReference>
<protein>
    <submittedName>
        <fullName evidence="7">Tim44/TimA family putative adaptor protein</fullName>
    </submittedName>
</protein>
<evidence type="ECO:0000256" key="3">
    <source>
        <dbReference type="ARBA" id="ARBA00022946"/>
    </source>
</evidence>
<sequence length="231" mass="25158">MRVRDYVTRSVSGGPVLVYVILLAMVAAFLALRLYSVLGKRTGHEQQPLPRAAEDRPVAQAVPRTIDVTPEVRESGPRAVETSAEGGLRSIVQADPGFDVAQFIEGAKSAYRMVLEAFWKGDRETLAYLVDDAVRGEFVSAIEAREAAGETLENRLVSIERAAIVDASLTGKVARITVRFDADIAAVTRDRDGNVIAGSMTDAVETHDEWTFVRDLKAGDPNWKLADTDEA</sequence>
<dbReference type="RefSeq" id="WP_380940925.1">
    <property type="nucleotide sequence ID" value="NZ_JBHUFC010000003.1"/>
</dbReference>